<sequence length="143" mass="15210">MDDTIVLQSMHWPDEVRSAEGLGPKASVEISDAEVDEALALMEPTGGMDLSSERDSYRDALEEVIRAKAEGREPPEAEAEEAPAGKVVDLMSALKDSVRAARESCGEEADGGPAEVHEMASRGGKSATPKKVSAKKTTRKRAS</sequence>
<evidence type="ECO:0000256" key="1">
    <source>
        <dbReference type="ARBA" id="ARBA00023172"/>
    </source>
</evidence>
<name>A0A4Z0HH33_9ACTN</name>
<dbReference type="Proteomes" id="UP000297948">
    <property type="component" value="Unassembled WGS sequence"/>
</dbReference>
<evidence type="ECO:0000313" key="4">
    <source>
        <dbReference type="Proteomes" id="UP000297948"/>
    </source>
</evidence>
<protein>
    <recommendedName>
        <fullName evidence="5">Ku domain-containing protein</fullName>
    </recommendedName>
</protein>
<gene>
    <name evidence="3" type="ORF">E4099_06560</name>
</gene>
<keyword evidence="1" id="KW-0233">DNA recombination</keyword>
<dbReference type="GO" id="GO:0006310">
    <property type="term" value="P:DNA recombination"/>
    <property type="evidence" value="ECO:0007669"/>
    <property type="project" value="UniProtKB-KW"/>
</dbReference>
<dbReference type="RefSeq" id="WP_135337987.1">
    <property type="nucleotide sequence ID" value="NZ_JBHLTX010000008.1"/>
</dbReference>
<dbReference type="PANTHER" id="PTHR41251">
    <property type="entry name" value="NON-HOMOLOGOUS END JOINING PROTEIN KU"/>
    <property type="match status" value="1"/>
</dbReference>
<dbReference type="SUPFAM" id="SSF100939">
    <property type="entry name" value="SPOC domain-like"/>
    <property type="match status" value="1"/>
</dbReference>
<proteinExistence type="predicted"/>
<dbReference type="PANTHER" id="PTHR41251:SF1">
    <property type="entry name" value="NON-HOMOLOGOUS END JOINING PROTEIN KU"/>
    <property type="match status" value="1"/>
</dbReference>
<feature type="compositionally biased region" description="Basic residues" evidence="2">
    <location>
        <begin position="132"/>
        <end position="143"/>
    </location>
</feature>
<evidence type="ECO:0000256" key="2">
    <source>
        <dbReference type="SAM" id="MobiDB-lite"/>
    </source>
</evidence>
<dbReference type="OrthoDB" id="4316020at2"/>
<dbReference type="AlphaFoldDB" id="A0A4Z0HH33"/>
<reference evidence="3 4" key="1">
    <citation type="submission" date="2019-03" db="EMBL/GenBank/DDBJ databases">
        <authorList>
            <person name="Gonzalez-Pimentel J.L."/>
        </authorList>
    </citation>
    <scope>NUCLEOTIDE SEQUENCE [LARGE SCALE GENOMIC DNA]</scope>
    <source>
        <strain evidence="3 4">JCM 31289</strain>
    </source>
</reference>
<dbReference type="GO" id="GO:0003690">
    <property type="term" value="F:double-stranded DNA binding"/>
    <property type="evidence" value="ECO:0007669"/>
    <property type="project" value="TreeGrafter"/>
</dbReference>
<dbReference type="EMBL" id="SRID01000036">
    <property type="protein sequence ID" value="TGB15615.1"/>
    <property type="molecule type" value="Genomic_DNA"/>
</dbReference>
<evidence type="ECO:0008006" key="5">
    <source>
        <dbReference type="Google" id="ProtNLM"/>
    </source>
</evidence>
<organism evidence="3 4">
    <name type="scientific">Streptomyces palmae</name>
    <dbReference type="NCBI Taxonomy" id="1701085"/>
    <lineage>
        <taxon>Bacteria</taxon>
        <taxon>Bacillati</taxon>
        <taxon>Actinomycetota</taxon>
        <taxon>Actinomycetes</taxon>
        <taxon>Kitasatosporales</taxon>
        <taxon>Streptomycetaceae</taxon>
        <taxon>Streptomyces</taxon>
    </lineage>
</organism>
<dbReference type="InterPro" id="IPR009187">
    <property type="entry name" value="Prok_Ku"/>
</dbReference>
<evidence type="ECO:0000313" key="3">
    <source>
        <dbReference type="EMBL" id="TGB15615.1"/>
    </source>
</evidence>
<dbReference type="InterPro" id="IPR016194">
    <property type="entry name" value="SPOC-like_C_dom_sf"/>
</dbReference>
<accession>A0A4Z0HH33</accession>
<keyword evidence="4" id="KW-1185">Reference proteome</keyword>
<feature type="region of interest" description="Disordered" evidence="2">
    <location>
        <begin position="98"/>
        <end position="143"/>
    </location>
</feature>
<comment type="caution">
    <text evidence="3">The sequence shown here is derived from an EMBL/GenBank/DDBJ whole genome shotgun (WGS) entry which is preliminary data.</text>
</comment>